<evidence type="ECO:0008006" key="4">
    <source>
        <dbReference type="Google" id="ProtNLM"/>
    </source>
</evidence>
<name>A0A5C5YSF1_9BACT</name>
<proteinExistence type="predicted"/>
<dbReference type="InterPro" id="IPR055876">
    <property type="entry name" value="DUF7453"/>
</dbReference>
<dbReference type="NCBIfam" id="TIGR05002">
    <property type="entry name" value="NxxGxxAF_repeat"/>
    <property type="match status" value="4"/>
</dbReference>
<accession>A0A5C5YSF1</accession>
<evidence type="ECO:0000256" key="1">
    <source>
        <dbReference type="SAM" id="SignalP"/>
    </source>
</evidence>
<feature type="signal peptide" evidence="1">
    <location>
        <begin position="1"/>
        <end position="29"/>
    </location>
</feature>
<reference evidence="2 3" key="1">
    <citation type="submission" date="2019-02" db="EMBL/GenBank/DDBJ databases">
        <title>Deep-cultivation of Planctomycetes and their phenomic and genomic characterization uncovers novel biology.</title>
        <authorList>
            <person name="Wiegand S."/>
            <person name="Jogler M."/>
            <person name="Boedeker C."/>
            <person name="Pinto D."/>
            <person name="Vollmers J."/>
            <person name="Rivas-Marin E."/>
            <person name="Kohn T."/>
            <person name="Peeters S.H."/>
            <person name="Heuer A."/>
            <person name="Rast P."/>
            <person name="Oberbeckmann S."/>
            <person name="Bunk B."/>
            <person name="Jeske O."/>
            <person name="Meyerdierks A."/>
            <person name="Storesund J.E."/>
            <person name="Kallscheuer N."/>
            <person name="Luecker S."/>
            <person name="Lage O.M."/>
            <person name="Pohl T."/>
            <person name="Merkel B.J."/>
            <person name="Hornburger P."/>
            <person name="Mueller R.-W."/>
            <person name="Bruemmer F."/>
            <person name="Labrenz M."/>
            <person name="Spormann A.M."/>
            <person name="Op Den Camp H."/>
            <person name="Overmann J."/>
            <person name="Amann R."/>
            <person name="Jetten M.S.M."/>
            <person name="Mascher T."/>
            <person name="Medema M.H."/>
            <person name="Devos D.P."/>
            <person name="Kaster A.-K."/>
            <person name="Ovreas L."/>
            <person name="Rohde M."/>
            <person name="Galperin M.Y."/>
            <person name="Jogler C."/>
        </authorList>
    </citation>
    <scope>NUCLEOTIDE SEQUENCE [LARGE SCALE GENOMIC DNA]</scope>
    <source>
        <strain evidence="2 3">Pla123a</strain>
    </source>
</reference>
<gene>
    <name evidence="2" type="ORF">Pla123a_17330</name>
</gene>
<dbReference type="AlphaFoldDB" id="A0A5C5YSF1"/>
<evidence type="ECO:0000313" key="3">
    <source>
        <dbReference type="Proteomes" id="UP000318478"/>
    </source>
</evidence>
<protein>
    <recommendedName>
        <fullName evidence="4">PEP-CTERM protein-sorting domain-containing protein</fullName>
    </recommendedName>
</protein>
<keyword evidence="3" id="KW-1185">Reference proteome</keyword>
<feature type="chain" id="PRO_5022897934" description="PEP-CTERM protein-sorting domain-containing protein" evidence="1">
    <location>
        <begin position="30"/>
        <end position="550"/>
    </location>
</feature>
<sequence length="550" mass="57937" precursor="true">MMIHVSRSPRLCWTIALLAILLPAARSQALTPDLEVIAVSGQSALGVIAGYEARGVGGRLLGADGQVAFGVGLVDSSDNVRWSLWRSDRQHAEVVAVTGEPAPGTDDGSVYSYLPAHRFVPDGTLYFTSDLLPSSDGRTFGLFAHAAGGTASLQARSTGVYSLDWSINQLGRSAVRANDGSIYYYDHLSTTPSLVFEAGYTEPAFGLASLSLFGGQLVLNDQGVLLSEGSIGYTYGTADYYDSGFWTVDRAGKVTEIAREGSPAPGYGPGHVFGPLGLNKWQRGAADMNSSGEVAFIGDVYSTAPPAFGGVDVWVTGPDGQLRSIASWGDSLPGAEGITLGYPYPPTISDSGVVVFAADLETGDRDRDSGIFKGASREDLAVVAVEGQQAPGLPPCAVLGDFGEWGWSGQWATFEANASGRVAFHCFVVNDSGFDLGPEPSGIWAENLQGDLQLIAHTGESLDVNPDPAITDERVIERLSPFGNDLFATSSQKYFNDRGQILFTATFTDGTSGVFVSNLVAVPEPAGLALALAAAGLLWRPRRRSSGRQT</sequence>
<keyword evidence="1" id="KW-0732">Signal</keyword>
<comment type="caution">
    <text evidence="2">The sequence shown here is derived from an EMBL/GenBank/DDBJ whole genome shotgun (WGS) entry which is preliminary data.</text>
</comment>
<dbReference type="EMBL" id="SJPO01000003">
    <property type="protein sequence ID" value="TWT77934.1"/>
    <property type="molecule type" value="Genomic_DNA"/>
</dbReference>
<dbReference type="Pfam" id="PF24251">
    <property type="entry name" value="DUF7453"/>
    <property type="match status" value="2"/>
</dbReference>
<evidence type="ECO:0000313" key="2">
    <source>
        <dbReference type="EMBL" id="TWT77934.1"/>
    </source>
</evidence>
<dbReference type="Proteomes" id="UP000318478">
    <property type="component" value="Unassembled WGS sequence"/>
</dbReference>
<organism evidence="2 3">
    <name type="scientific">Posidoniimonas polymericola</name>
    <dbReference type="NCBI Taxonomy" id="2528002"/>
    <lineage>
        <taxon>Bacteria</taxon>
        <taxon>Pseudomonadati</taxon>
        <taxon>Planctomycetota</taxon>
        <taxon>Planctomycetia</taxon>
        <taxon>Pirellulales</taxon>
        <taxon>Lacipirellulaceae</taxon>
        <taxon>Posidoniimonas</taxon>
    </lineage>
</organism>